<dbReference type="Pfam" id="PF04069">
    <property type="entry name" value="OpuAC"/>
    <property type="match status" value="1"/>
</dbReference>
<reference evidence="2" key="2">
    <citation type="submission" date="2014-09" db="EMBL/GenBank/DDBJ databases">
        <authorList>
            <person name="Magalhaes I.L.F."/>
            <person name="Oliveira U."/>
            <person name="Santos F.R."/>
            <person name="Vidigal T.H.D.A."/>
            <person name="Brescovit A.D."/>
            <person name="Santos A.J."/>
        </authorList>
    </citation>
    <scope>NUCLEOTIDE SEQUENCE</scope>
    <source>
        <strain evidence="2">LMG 23848T</strain>
    </source>
</reference>
<dbReference type="GO" id="GO:0043190">
    <property type="term" value="C:ATP-binding cassette (ABC) transporter complex"/>
    <property type="evidence" value="ECO:0007669"/>
    <property type="project" value="InterPro"/>
</dbReference>
<evidence type="ECO:0000313" key="5">
    <source>
        <dbReference type="Proteomes" id="UP000657200"/>
    </source>
</evidence>
<dbReference type="GO" id="GO:0022857">
    <property type="term" value="F:transmembrane transporter activity"/>
    <property type="evidence" value="ECO:0007669"/>
    <property type="project" value="InterPro"/>
</dbReference>
<organism evidence="2 4">
    <name type="scientific">Acetobacter ghanensis</name>
    <dbReference type="NCBI Taxonomy" id="431306"/>
    <lineage>
        <taxon>Bacteria</taxon>
        <taxon>Pseudomonadati</taxon>
        <taxon>Pseudomonadota</taxon>
        <taxon>Alphaproteobacteria</taxon>
        <taxon>Acetobacterales</taxon>
        <taxon>Acetobacteraceae</taxon>
        <taxon>Acetobacter</taxon>
    </lineage>
</organism>
<reference evidence="4" key="1">
    <citation type="submission" date="2014-09" db="EMBL/GenBank/DDBJ databases">
        <authorList>
            <person name="Illeghems K.G."/>
        </authorList>
    </citation>
    <scope>NUCLEOTIDE SEQUENCE [LARGE SCALE GENOMIC DNA]</scope>
    <source>
        <strain evidence="4">LMG 23848T</strain>
    </source>
</reference>
<accession>A0A0U5F5U1</accession>
<dbReference type="Gene3D" id="3.40.190.10">
    <property type="entry name" value="Periplasmic binding protein-like II"/>
    <property type="match status" value="1"/>
</dbReference>
<proteinExistence type="predicted"/>
<name>A0A0U5F5U1_9PROT</name>
<dbReference type="SUPFAM" id="SSF53850">
    <property type="entry name" value="Periplasmic binding protein-like II"/>
    <property type="match status" value="1"/>
</dbReference>
<evidence type="ECO:0000313" key="2">
    <source>
        <dbReference type="EMBL" id="CEF55875.1"/>
    </source>
</evidence>
<dbReference type="EMBL" id="WOTE01000001">
    <property type="protein sequence ID" value="NHO38213.1"/>
    <property type="molecule type" value="Genomic_DNA"/>
</dbReference>
<keyword evidence="5" id="KW-1185">Reference proteome</keyword>
<evidence type="ECO:0000313" key="3">
    <source>
        <dbReference type="EMBL" id="NHO38213.1"/>
    </source>
</evidence>
<feature type="domain" description="ABC-type glycine betaine transport system substrate-binding" evidence="1">
    <location>
        <begin position="3"/>
        <end position="241"/>
    </location>
</feature>
<dbReference type="Proteomes" id="UP000068250">
    <property type="component" value="Chromosome I"/>
</dbReference>
<dbReference type="InterPro" id="IPR007210">
    <property type="entry name" value="ABC_Gly_betaine_transp_sub-bd"/>
</dbReference>
<dbReference type="AlphaFoldDB" id="A0A0U5F5U1"/>
<dbReference type="RefSeq" id="WP_059023734.1">
    <property type="nucleotide sequence ID" value="NZ_LN609302.1"/>
</dbReference>
<dbReference type="Proteomes" id="UP000657200">
    <property type="component" value="Unassembled WGS sequence"/>
</dbReference>
<sequence length="249" mass="27378">MTSLTLAYPDSTIHEATAATIIRVLEANDVEPEIVTGPKQALADLLRKHEIDIYVAAWLPEDDADLLSPGITQLGRLFRPEACCCISDENSPLASLSELAQAGPEISRVIITPQSLEKRMERVLAAYRLADAGFTLDVLPDEEALAKLNAALGSTPQNIMPLFQPCFLFHQGGLRILNDPEKALGQEQEVTLLLREGLRDELETDLLDELDELMLSAKIISAMDYAMRVEGMSADEAAEAWQRGKLLPR</sequence>
<evidence type="ECO:0000259" key="1">
    <source>
        <dbReference type="Pfam" id="PF04069"/>
    </source>
</evidence>
<reference evidence="3 5" key="3">
    <citation type="journal article" date="2020" name="Int. J. Syst. Evol. Microbiol.">
        <title>Novel acetic acid bacteria from cider fermentations: Acetobacter conturbans sp. nov. and Acetobacter fallax sp. nov.</title>
        <authorList>
            <person name="Sombolestani A.S."/>
            <person name="Cleenwerck I."/>
            <person name="Cnockaert M."/>
            <person name="Borremans W."/>
            <person name="Wieme A.D."/>
            <person name="De Vuyst L."/>
            <person name="Vandamme P."/>
        </authorList>
    </citation>
    <scope>NUCLEOTIDE SEQUENCE [LARGE SCALE GENOMIC DNA]</scope>
    <source>
        <strain evidence="3 5">LMG 23848</strain>
    </source>
</reference>
<dbReference type="OrthoDB" id="9787902at2"/>
<protein>
    <submittedName>
        <fullName evidence="3">Glycine/betaine ABC transporter substrate-binding protein</fullName>
    </submittedName>
</protein>
<dbReference type="Gene3D" id="3.40.190.100">
    <property type="entry name" value="Glycine betaine-binding periplasmic protein, domain 2"/>
    <property type="match status" value="1"/>
</dbReference>
<gene>
    <name evidence="2" type="ORF">AGA_1662</name>
    <name evidence="3" type="ORF">GOB80_00695</name>
</gene>
<evidence type="ECO:0000313" key="4">
    <source>
        <dbReference type="Proteomes" id="UP000068250"/>
    </source>
</evidence>
<dbReference type="PATRIC" id="fig|431306.5.peg.1692"/>
<dbReference type="EMBL" id="LN609302">
    <property type="protein sequence ID" value="CEF55875.1"/>
    <property type="molecule type" value="Genomic_DNA"/>
</dbReference>
<dbReference type="STRING" id="431306.AGA_1662"/>